<dbReference type="InterPro" id="IPR001828">
    <property type="entry name" value="ANF_lig-bd_rcpt"/>
</dbReference>
<comment type="subcellular location">
    <subcellularLocation>
        <location evidence="1">Membrane</location>
    </subcellularLocation>
</comment>
<keyword evidence="5" id="KW-0472">Membrane</keyword>
<dbReference type="Ensembl" id="ENSSDAT00000002703.1">
    <property type="protein sequence ID" value="ENSSDAP00000002335.1"/>
    <property type="gene ID" value="ENSSDAG00000002252.1"/>
</dbReference>
<dbReference type="GO" id="GO:0004930">
    <property type="term" value="F:G protein-coupled receptor activity"/>
    <property type="evidence" value="ECO:0007669"/>
    <property type="project" value="InterPro"/>
</dbReference>
<feature type="domain" description="Receptor ligand binding region" evidence="6">
    <location>
        <begin position="6"/>
        <end position="247"/>
    </location>
</feature>
<reference evidence="7" key="2">
    <citation type="submission" date="2025-09" db="UniProtKB">
        <authorList>
            <consortium name="Ensembl"/>
        </authorList>
    </citation>
    <scope>IDENTIFICATION</scope>
</reference>
<evidence type="ECO:0000256" key="4">
    <source>
        <dbReference type="ARBA" id="ARBA00022989"/>
    </source>
</evidence>
<evidence type="ECO:0000256" key="2">
    <source>
        <dbReference type="ARBA" id="ARBA00022692"/>
    </source>
</evidence>
<dbReference type="Pfam" id="PF01094">
    <property type="entry name" value="ANF_receptor"/>
    <property type="match status" value="1"/>
</dbReference>
<dbReference type="Proteomes" id="UP000694422">
    <property type="component" value="Unplaced"/>
</dbReference>
<evidence type="ECO:0000313" key="8">
    <source>
        <dbReference type="Proteomes" id="UP000694422"/>
    </source>
</evidence>
<dbReference type="InterPro" id="IPR028082">
    <property type="entry name" value="Peripla_BP_I"/>
</dbReference>
<dbReference type="PANTHER" id="PTHR24061:SF545">
    <property type="entry name" value="VOMERONASAL 2, RECEPTOR 118-RELATED"/>
    <property type="match status" value="1"/>
</dbReference>
<evidence type="ECO:0000256" key="5">
    <source>
        <dbReference type="ARBA" id="ARBA00023136"/>
    </source>
</evidence>
<reference evidence="7" key="1">
    <citation type="submission" date="2025-08" db="UniProtKB">
        <authorList>
            <consortium name="Ensembl"/>
        </authorList>
    </citation>
    <scope>IDENTIFICATION</scope>
</reference>
<keyword evidence="3" id="KW-0732">Signal</keyword>
<dbReference type="PANTHER" id="PTHR24061">
    <property type="entry name" value="CALCIUM-SENSING RECEPTOR-RELATED"/>
    <property type="match status" value="1"/>
</dbReference>
<dbReference type="InterPro" id="IPR000068">
    <property type="entry name" value="GPCR_3_Ca_sens_rcpt-rel"/>
</dbReference>
<dbReference type="Gene3D" id="3.40.50.2300">
    <property type="match status" value="2"/>
</dbReference>
<accession>A0A8C9P4S4</accession>
<organism evidence="7 8">
    <name type="scientific">Spermophilus dauricus</name>
    <name type="common">Daurian ground squirrel</name>
    <dbReference type="NCBI Taxonomy" id="99837"/>
    <lineage>
        <taxon>Eukaryota</taxon>
        <taxon>Metazoa</taxon>
        <taxon>Chordata</taxon>
        <taxon>Craniata</taxon>
        <taxon>Vertebrata</taxon>
        <taxon>Euteleostomi</taxon>
        <taxon>Mammalia</taxon>
        <taxon>Eutheria</taxon>
        <taxon>Euarchontoglires</taxon>
        <taxon>Glires</taxon>
        <taxon>Rodentia</taxon>
        <taxon>Sciuromorpha</taxon>
        <taxon>Sciuridae</taxon>
        <taxon>Xerinae</taxon>
        <taxon>Marmotini</taxon>
        <taxon>Spermophilus</taxon>
    </lineage>
</organism>
<keyword evidence="4" id="KW-1133">Transmembrane helix</keyword>
<name>A0A8C9P4S4_SPEDA</name>
<keyword evidence="2" id="KW-0812">Transmembrane</keyword>
<dbReference type="FunFam" id="3.40.50.2300:FF:000024">
    <property type="entry name" value="Vomeronasal 2, receptor 73"/>
    <property type="match status" value="1"/>
</dbReference>
<evidence type="ECO:0000313" key="7">
    <source>
        <dbReference type="Ensembl" id="ENSSDAP00000002335.1"/>
    </source>
</evidence>
<dbReference type="SUPFAM" id="SSF53822">
    <property type="entry name" value="Periplasmic binding protein-like I"/>
    <property type="match status" value="1"/>
</dbReference>
<dbReference type="AlphaFoldDB" id="A0A8C9P4S4"/>
<evidence type="ECO:0000259" key="6">
    <source>
        <dbReference type="Pfam" id="PF01094"/>
    </source>
</evidence>
<sequence length="285" mass="32713">MFFSLQLTFGPFDHKLSDPVQFPSLYQMAPKDTSLALGMVSLLLHFHWTWVGLLISEDHKGIQILSDLRGEMEQNEVCAAFVEMIPENHVFNHHLVTESSANVIIIYGDTKFLKDLIMWQGIWVTKSQWQDVSKGKNFMLDSSHGTLMFSHHHGEIPGFTNFISTVNPSKYPEDVYLARLWYYSFHCSFSQLDCNILENCPLNASLEWLPESTFDMAMSEESYNVYNAVYAVAHTLHEVLLHQADTPKMGNGDGLLVSPWQVISLLNFLMNTPWWLKNMNPFLTT</sequence>
<evidence type="ECO:0000256" key="3">
    <source>
        <dbReference type="ARBA" id="ARBA00022729"/>
    </source>
</evidence>
<dbReference type="GO" id="GO:0005886">
    <property type="term" value="C:plasma membrane"/>
    <property type="evidence" value="ECO:0007669"/>
    <property type="project" value="TreeGrafter"/>
</dbReference>
<protein>
    <recommendedName>
        <fullName evidence="6">Receptor ligand binding region domain-containing protein</fullName>
    </recommendedName>
</protein>
<keyword evidence="8" id="KW-1185">Reference proteome</keyword>
<evidence type="ECO:0000256" key="1">
    <source>
        <dbReference type="ARBA" id="ARBA00004370"/>
    </source>
</evidence>
<proteinExistence type="predicted"/>